<comment type="caution">
    <text evidence="2">The sequence shown here is derived from an EMBL/GenBank/DDBJ whole genome shotgun (WGS) entry which is preliminary data.</text>
</comment>
<evidence type="ECO:0000313" key="2">
    <source>
        <dbReference type="EMBL" id="OFD70101.1"/>
    </source>
</evidence>
<dbReference type="NCBIfam" id="NF038310">
    <property type="entry name" value="lysogeny_AimR"/>
    <property type="match status" value="1"/>
</dbReference>
<accession>A0A1E8AY93</accession>
<dbReference type="InterPro" id="IPR001387">
    <property type="entry name" value="Cro/C1-type_HTH"/>
</dbReference>
<dbReference type="RefSeq" id="WP_070145953.1">
    <property type="nucleotide sequence ID" value="NZ_LXLT01000109.1"/>
</dbReference>
<feature type="domain" description="HTH cro/C1-type" evidence="1">
    <location>
        <begin position="20"/>
        <end position="52"/>
    </location>
</feature>
<dbReference type="EMBL" id="LXLT01000109">
    <property type="protein sequence ID" value="OFD70101.1"/>
    <property type="molecule type" value="Genomic_DNA"/>
</dbReference>
<dbReference type="SUPFAM" id="SSF47413">
    <property type="entry name" value="lambda repressor-like DNA-binding domains"/>
    <property type="match status" value="1"/>
</dbReference>
<organism evidence="2 3">
    <name type="scientific">Bacillus mycoides</name>
    <dbReference type="NCBI Taxonomy" id="1405"/>
    <lineage>
        <taxon>Bacteria</taxon>
        <taxon>Bacillati</taxon>
        <taxon>Bacillota</taxon>
        <taxon>Bacilli</taxon>
        <taxon>Bacillales</taxon>
        <taxon>Bacillaceae</taxon>
        <taxon>Bacillus</taxon>
        <taxon>Bacillus cereus group</taxon>
    </lineage>
</organism>
<evidence type="ECO:0000313" key="3">
    <source>
        <dbReference type="Proteomes" id="UP000175706"/>
    </source>
</evidence>
<dbReference type="CDD" id="cd00093">
    <property type="entry name" value="HTH_XRE"/>
    <property type="match status" value="1"/>
</dbReference>
<dbReference type="AlphaFoldDB" id="A0A1E8AY93"/>
<dbReference type="InterPro" id="IPR010982">
    <property type="entry name" value="Lambda_DNA-bd_dom_sf"/>
</dbReference>
<dbReference type="PATRIC" id="fig|86662.25.peg.6006"/>
<dbReference type="Proteomes" id="UP000175706">
    <property type="component" value="Unassembled WGS sequence"/>
</dbReference>
<dbReference type="PROSITE" id="PS50943">
    <property type="entry name" value="HTH_CROC1"/>
    <property type="match status" value="1"/>
</dbReference>
<evidence type="ECO:0000259" key="1">
    <source>
        <dbReference type="PROSITE" id="PS50943"/>
    </source>
</evidence>
<reference evidence="2 3" key="1">
    <citation type="submission" date="2016-05" db="EMBL/GenBank/DDBJ databases">
        <title>Bacillus thuringiensis and Bacillus weihenstephanensis as novel biocontrol agents of wilt causing Verticillium species.</title>
        <authorList>
            <person name="Hollensteiner J."/>
            <person name="Wemheuer F."/>
            <person name="Harting R."/>
            <person name="Kolarzyk A."/>
            <person name="Diaz-Valerio S."/>
            <person name="Poehlein A."/>
            <person name="Brzuszkiewicz E."/>
            <person name="Nesemann K."/>
            <person name="Braus-Stromeyer S."/>
            <person name="Braus G."/>
            <person name="Daniel R."/>
            <person name="Liesegang H."/>
        </authorList>
    </citation>
    <scope>NUCLEOTIDE SEQUENCE [LARGE SCALE GENOMIC DNA]</scope>
    <source>
        <strain evidence="2 3">GOE8</strain>
    </source>
</reference>
<proteinExistence type="predicted"/>
<name>A0A1E8AY93_BACMY</name>
<dbReference type="Pfam" id="PF01381">
    <property type="entry name" value="HTH_3"/>
    <property type="match status" value="1"/>
</dbReference>
<sequence length="383" mass="45079">MKKLAKEIDDYLSSKNRTYTDLAKEIGVAKSTISNWINKDKEISVYTFSKIAYVIFSNDKDKQEQKIIDYLGTLDDRFNINVKVAFALAHLNDHVLLMKYLSGICKESKDLEMRRFAEVFNLYIDRLTGKNVREVYLNIQKIRNSNADVEIFCDILSMLILCDLGDFGLMEGYKARVENNIMDDKLVTNTYLKSLYGFWVKELWSYSILRKDNSLQFVRENGELRTYKDINFFPVMEALLNIRSGENLMFSDYKKSLYFFREALNVLKGAKGSLKYNIALNDINFIRIFWWKDLNKIDFDKLHPAEYALFLIKKGKYQQAISILEEIRLKKKMLTPLQTCYLGMAKKDIHLIKQSIDMFKVNNDFLYVKFAEVIYNEYTENVI</sequence>
<protein>
    <recommendedName>
        <fullName evidence="1">HTH cro/C1-type domain-containing protein</fullName>
    </recommendedName>
</protein>
<dbReference type="InterPro" id="IPR047705">
    <property type="entry name" value="AimR-like"/>
</dbReference>
<dbReference type="Pfam" id="PF22871">
    <property type="entry name" value="AimR"/>
    <property type="match status" value="1"/>
</dbReference>
<dbReference type="GO" id="GO:0003677">
    <property type="term" value="F:DNA binding"/>
    <property type="evidence" value="ECO:0007669"/>
    <property type="project" value="InterPro"/>
</dbReference>
<gene>
    <name evidence="2" type="ORF">BWGOE8_58190</name>
</gene>
<dbReference type="Gene3D" id="1.10.260.40">
    <property type="entry name" value="lambda repressor-like DNA-binding domains"/>
    <property type="match status" value="1"/>
</dbReference>